<evidence type="ECO:0000256" key="4">
    <source>
        <dbReference type="SAM" id="MobiDB-lite"/>
    </source>
</evidence>
<comment type="subunit">
    <text evidence="3">Heterodimer of SLM1-SLM2. Binds phosphatidylinositol 4,5-bisphosphate, which is required for function. Interacts with the TORC2 subunits AVO2, BIT61 and TOR2. Interacts with the calcineurin catalytic subunits CNA1 and CNA2.</text>
</comment>
<dbReference type="GO" id="GO:0016197">
    <property type="term" value="P:endosomal transport"/>
    <property type="evidence" value="ECO:0007669"/>
    <property type="project" value="UniProtKB-ARBA"/>
</dbReference>
<protein>
    <submittedName>
        <fullName evidence="6">ADL234Cp</fullName>
    </submittedName>
</protein>
<feature type="compositionally biased region" description="Low complexity" evidence="4">
    <location>
        <begin position="44"/>
        <end position="59"/>
    </location>
</feature>
<feature type="domain" description="PH" evidence="5">
    <location>
        <begin position="526"/>
        <end position="631"/>
    </location>
</feature>
<dbReference type="GO" id="GO:0051017">
    <property type="term" value="P:actin filament bundle assembly"/>
    <property type="evidence" value="ECO:0007669"/>
    <property type="project" value="UniProtKB-ARBA"/>
</dbReference>
<dbReference type="Pfam" id="PF20400">
    <property type="entry name" value="BAR_4"/>
    <property type="match status" value="1"/>
</dbReference>
<reference evidence="7" key="2">
    <citation type="journal article" date="2013" name="G3 (Bethesda)">
        <title>Genomes of Ashbya fungi isolated from insects reveal four mating-type loci, numerous translocations, lack of transposons, and distinct gene duplications.</title>
        <authorList>
            <person name="Dietrich F.S."/>
            <person name="Voegeli S."/>
            <person name="Kuo S."/>
            <person name="Philippsen P."/>
        </authorList>
    </citation>
    <scope>GENOME REANNOTATION</scope>
    <source>
        <strain evidence="7">ATCC 10895 / CBS 109.51 / FGSC 9923 / NRRL Y-1056</strain>
    </source>
</reference>
<feature type="compositionally biased region" description="Polar residues" evidence="4">
    <location>
        <begin position="690"/>
        <end position="701"/>
    </location>
</feature>
<dbReference type="Gene3D" id="2.30.29.30">
    <property type="entry name" value="Pleckstrin-homology domain (PH domain)/Phosphotyrosine-binding domain (PTB)"/>
    <property type="match status" value="1"/>
</dbReference>
<dbReference type="GO" id="GO:0001558">
    <property type="term" value="P:regulation of cell growth"/>
    <property type="evidence" value="ECO:0007669"/>
    <property type="project" value="UniProtKB-ARBA"/>
</dbReference>
<dbReference type="eggNOG" id="ENOG502QRAF">
    <property type="taxonomic scope" value="Eukaryota"/>
</dbReference>
<dbReference type="InterPro" id="IPR043453">
    <property type="entry name" value="Slm1_PH"/>
</dbReference>
<dbReference type="FunCoup" id="Q75B11">
    <property type="interactions" value="153"/>
</dbReference>
<accession>Q75B11</accession>
<keyword evidence="2" id="KW-0597">Phosphoprotein</keyword>
<dbReference type="STRING" id="284811.Q75B11"/>
<dbReference type="GeneID" id="4619997"/>
<evidence type="ECO:0000256" key="2">
    <source>
        <dbReference type="ARBA" id="ARBA00022553"/>
    </source>
</evidence>
<dbReference type="GO" id="GO:0070941">
    <property type="term" value="P:eisosome assembly"/>
    <property type="evidence" value="ECO:0007669"/>
    <property type="project" value="UniProtKB-ARBA"/>
</dbReference>
<comment type="subcellular location">
    <subcellularLocation>
        <location evidence="1">Cell membrane</location>
        <topology evidence="1">Peripheral membrane protein</topology>
        <orientation evidence="1">Cytoplasmic side</orientation>
    </subcellularLocation>
</comment>
<gene>
    <name evidence="6" type="ORF">AGOS_ADL234C</name>
</gene>
<dbReference type="InParanoid" id="Q75B11"/>
<dbReference type="EMBL" id="AE016817">
    <property type="protein sequence ID" value="AAS51686.1"/>
    <property type="molecule type" value="Genomic_DNA"/>
</dbReference>
<dbReference type="PROSITE" id="PS50003">
    <property type="entry name" value="PH_DOMAIN"/>
    <property type="match status" value="1"/>
</dbReference>
<sequence length="736" mass="82345">MPPAGPARRVNASWAQFRTVTNIRAPRNTTPQLLLPLPQSRLAAPAPGAAATDPAVGPPQARQSCTRRNPGRALIKGGAYGRRVRTRGLRWRRRAAIVCRGEQKNWRAGAQESENTVLDQDKTQSNLTWTGHTGWAMSYNNTMTSNGTEMRSPVYLGPEQAAGRPAAAKAVDTVLQEGFGAGQGVVQGTVNSQTLESLRQHTRNASTFSSTSAGLGRTRASLQRQRAGQTDPRSPLVTLMPVNANPTEVLAGRFASWRAVIKAIIVYLTETASIQDELVRQHLRLSHAVSFPFFSVENVRQPSTPEEKAIQQFFLPLGSGSIQDLPTILTGYHAQMASMASKASKELTNEVIPRLEDMRRDLLVKIKEIKSLQSDFKNSCAKEVSETKQMLRTFHESVEQARYGTPKSDPYLTRILLDKQLKRQLAEENFLHQAFNNLQASGKELEKVVVMEIQSALTVYARILGREAQLVFDSVITKLDMGFLSRDPVFEWDDFIARDPNFVEPSVPMRSLKDITYKHQYDPLTYKLQCGFLERRSKFLKSYSRGFYVLTPSFLHEFKTCDRKKDVSPVMSLSLSDCTVAEHSKRDSSDFKFILHAKQNGIIHRGHNWVFRVDSYDTMMEWFNNIKKLTSISNPTEKAKWITEHLNLDVNGRPKRHSLLRDNQSTTTTRTSSNLDSPNNAVQYMPNYDGHTNTNTTLSSPGTSYILESPGGATIQIPLSNKKEANNSLLPPKPVS</sequence>
<dbReference type="OrthoDB" id="5598057at2759"/>
<organism evidence="6 7">
    <name type="scientific">Eremothecium gossypii (strain ATCC 10895 / CBS 109.51 / FGSC 9923 / NRRL Y-1056)</name>
    <name type="common">Yeast</name>
    <name type="synonym">Ashbya gossypii</name>
    <dbReference type="NCBI Taxonomy" id="284811"/>
    <lineage>
        <taxon>Eukaryota</taxon>
        <taxon>Fungi</taxon>
        <taxon>Dikarya</taxon>
        <taxon>Ascomycota</taxon>
        <taxon>Saccharomycotina</taxon>
        <taxon>Saccharomycetes</taxon>
        <taxon>Saccharomycetales</taxon>
        <taxon>Saccharomycetaceae</taxon>
        <taxon>Eremothecium</taxon>
    </lineage>
</organism>
<feature type="compositionally biased region" description="Polar residues" evidence="4">
    <location>
        <begin position="199"/>
        <end position="213"/>
    </location>
</feature>
<feature type="region of interest" description="Disordered" evidence="4">
    <location>
        <begin position="199"/>
        <end position="235"/>
    </location>
</feature>
<dbReference type="RefSeq" id="NP_983862.1">
    <property type="nucleotide sequence ID" value="NM_209215.1"/>
</dbReference>
<dbReference type="Pfam" id="PF20399">
    <property type="entry name" value="PH_20"/>
    <property type="match status" value="1"/>
</dbReference>
<dbReference type="GO" id="GO:0035091">
    <property type="term" value="F:phosphatidylinositol binding"/>
    <property type="evidence" value="ECO:0007669"/>
    <property type="project" value="UniProtKB-ARBA"/>
</dbReference>
<dbReference type="InterPro" id="IPR046868">
    <property type="entry name" value="BAR_4"/>
</dbReference>
<dbReference type="InterPro" id="IPR001849">
    <property type="entry name" value="PH_domain"/>
</dbReference>
<evidence type="ECO:0000256" key="3">
    <source>
        <dbReference type="ARBA" id="ARBA00064463"/>
    </source>
</evidence>
<dbReference type="GO" id="GO:0005886">
    <property type="term" value="C:plasma membrane"/>
    <property type="evidence" value="ECO:0000318"/>
    <property type="project" value="GO_Central"/>
</dbReference>
<proteinExistence type="predicted"/>
<feature type="region of interest" description="Disordered" evidence="4">
    <location>
        <begin position="44"/>
        <end position="70"/>
    </location>
</feature>
<feature type="region of interest" description="Disordered" evidence="4">
    <location>
        <begin position="653"/>
        <end position="701"/>
    </location>
</feature>
<dbReference type="KEGG" id="ago:AGOS_ADL234C"/>
<dbReference type="GO" id="GO:0005737">
    <property type="term" value="C:cytoplasm"/>
    <property type="evidence" value="ECO:0000318"/>
    <property type="project" value="GO_Central"/>
</dbReference>
<dbReference type="FunFam" id="2.30.29.30:FF:000328">
    <property type="entry name" value="Phosphatidylinositol 4,5-bisphosphate-binding protein SLM1"/>
    <property type="match status" value="1"/>
</dbReference>
<dbReference type="InterPro" id="IPR046869">
    <property type="entry name" value="SLM1/RGC1-like_PH"/>
</dbReference>
<dbReference type="PANTHER" id="PTHR31941">
    <property type="entry name" value="CYTOSKELETAL SIGNALING PROTEIN SLM1"/>
    <property type="match status" value="1"/>
</dbReference>
<dbReference type="AlphaFoldDB" id="Q75B11"/>
<dbReference type="GO" id="GO:0030036">
    <property type="term" value="P:actin cytoskeleton organization"/>
    <property type="evidence" value="ECO:0000318"/>
    <property type="project" value="GO_Central"/>
</dbReference>
<reference evidence="6 7" key="1">
    <citation type="journal article" date="2004" name="Science">
        <title>The Ashbya gossypii genome as a tool for mapping the ancient Saccharomyces cerevisiae genome.</title>
        <authorList>
            <person name="Dietrich F.S."/>
            <person name="Voegeli S."/>
            <person name="Brachat S."/>
            <person name="Lerch A."/>
            <person name="Gates K."/>
            <person name="Steiner S."/>
            <person name="Mohr C."/>
            <person name="Pohlmann R."/>
            <person name="Luedi P."/>
            <person name="Choi S."/>
            <person name="Wing R.A."/>
            <person name="Flavier A."/>
            <person name="Gaffney T.D."/>
            <person name="Philippsen P."/>
        </authorList>
    </citation>
    <scope>NUCLEOTIDE SEQUENCE [LARGE SCALE GENOMIC DNA]</scope>
    <source>
        <strain evidence="7">ATCC 10895 / CBS 109.51 / FGSC 9923 / NRRL Y-1056</strain>
    </source>
</reference>
<dbReference type="HOGENOM" id="CLU_013663_2_0_1"/>
<dbReference type="PANTHER" id="PTHR31941:SF16">
    <property type="entry name" value="PHOSPHATIDYLINOSITOL 4,5-BISPHOSPHATE-BINDING PROTEIN SLM1-RELATED"/>
    <property type="match status" value="1"/>
</dbReference>
<dbReference type="SMART" id="SM00233">
    <property type="entry name" value="PH"/>
    <property type="match status" value="1"/>
</dbReference>
<dbReference type="SUPFAM" id="SSF50729">
    <property type="entry name" value="PH domain-like"/>
    <property type="match status" value="1"/>
</dbReference>
<feature type="compositionally biased region" description="Polar residues" evidence="4">
    <location>
        <begin position="220"/>
        <end position="232"/>
    </location>
</feature>
<dbReference type="Proteomes" id="UP000000591">
    <property type="component" value="Chromosome IV"/>
</dbReference>
<evidence type="ECO:0000313" key="6">
    <source>
        <dbReference type="EMBL" id="AAS51686.1"/>
    </source>
</evidence>
<evidence type="ECO:0000313" key="7">
    <source>
        <dbReference type="Proteomes" id="UP000000591"/>
    </source>
</evidence>
<dbReference type="InterPro" id="IPR011993">
    <property type="entry name" value="PH-like_dom_sf"/>
</dbReference>
<dbReference type="FunFam" id="1.20.1270.60:FF:000078">
    <property type="entry name" value="Slm1p"/>
    <property type="match status" value="1"/>
</dbReference>
<evidence type="ECO:0000256" key="1">
    <source>
        <dbReference type="ARBA" id="ARBA00004413"/>
    </source>
</evidence>
<name>Q75B11_EREGS</name>
<dbReference type="GO" id="GO:0072659">
    <property type="term" value="P:protein localization to plasma membrane"/>
    <property type="evidence" value="ECO:0007669"/>
    <property type="project" value="UniProtKB-ARBA"/>
</dbReference>
<evidence type="ECO:0000259" key="5">
    <source>
        <dbReference type="PROSITE" id="PS50003"/>
    </source>
</evidence>
<dbReference type="GO" id="GO:0030950">
    <property type="term" value="P:establishment or maintenance of actin cytoskeleton polarity"/>
    <property type="evidence" value="ECO:0007669"/>
    <property type="project" value="UniProtKB-ARBA"/>
</dbReference>
<keyword evidence="7" id="KW-1185">Reference proteome</keyword>
<dbReference type="CDD" id="cd13311">
    <property type="entry name" value="PH_Slm1"/>
    <property type="match status" value="1"/>
</dbReference>
<dbReference type="GO" id="GO:0031929">
    <property type="term" value="P:TOR signaling"/>
    <property type="evidence" value="ECO:0007669"/>
    <property type="project" value="UniProtKB-ARBA"/>
</dbReference>